<organism evidence="1 2">
    <name type="scientific">Podospora australis</name>
    <dbReference type="NCBI Taxonomy" id="1536484"/>
    <lineage>
        <taxon>Eukaryota</taxon>
        <taxon>Fungi</taxon>
        <taxon>Dikarya</taxon>
        <taxon>Ascomycota</taxon>
        <taxon>Pezizomycotina</taxon>
        <taxon>Sordariomycetes</taxon>
        <taxon>Sordariomycetidae</taxon>
        <taxon>Sordariales</taxon>
        <taxon>Podosporaceae</taxon>
        <taxon>Podospora</taxon>
    </lineage>
</organism>
<accession>A0AAN6WT49</accession>
<reference evidence="1" key="2">
    <citation type="submission" date="2023-05" db="EMBL/GenBank/DDBJ databases">
        <authorList>
            <consortium name="Lawrence Berkeley National Laboratory"/>
            <person name="Steindorff A."/>
            <person name="Hensen N."/>
            <person name="Bonometti L."/>
            <person name="Westerberg I."/>
            <person name="Brannstrom I.O."/>
            <person name="Guillou S."/>
            <person name="Cros-Aarteil S."/>
            <person name="Calhoun S."/>
            <person name="Haridas S."/>
            <person name="Kuo A."/>
            <person name="Mondo S."/>
            <person name="Pangilinan J."/>
            <person name="Riley R."/>
            <person name="Labutti K."/>
            <person name="Andreopoulos B."/>
            <person name="Lipzen A."/>
            <person name="Chen C."/>
            <person name="Yanf M."/>
            <person name="Daum C."/>
            <person name="Ng V."/>
            <person name="Clum A."/>
            <person name="Ohm R."/>
            <person name="Martin F."/>
            <person name="Silar P."/>
            <person name="Natvig D."/>
            <person name="Lalanne C."/>
            <person name="Gautier V."/>
            <person name="Ament-Velasquez S.L."/>
            <person name="Kruys A."/>
            <person name="Hutchinson M.I."/>
            <person name="Powell A.J."/>
            <person name="Barry K."/>
            <person name="Miller A.N."/>
            <person name="Grigoriev I.V."/>
            <person name="Debuchy R."/>
            <person name="Gladieux P."/>
            <person name="Thoren M.H."/>
            <person name="Johannesson H."/>
        </authorList>
    </citation>
    <scope>NUCLEOTIDE SEQUENCE</scope>
    <source>
        <strain evidence="1">PSN309</strain>
    </source>
</reference>
<dbReference type="Pfam" id="PF15891">
    <property type="entry name" value="Nuc_deoxyri_tr2"/>
    <property type="match status" value="1"/>
</dbReference>
<comment type="caution">
    <text evidence="1">The sequence shown here is derived from an EMBL/GenBank/DDBJ whole genome shotgun (WGS) entry which is preliminary data.</text>
</comment>
<name>A0AAN6WT49_9PEZI</name>
<reference evidence="1" key="1">
    <citation type="journal article" date="2023" name="Mol. Phylogenet. Evol.">
        <title>Genome-scale phylogeny and comparative genomics of the fungal order Sordariales.</title>
        <authorList>
            <person name="Hensen N."/>
            <person name="Bonometti L."/>
            <person name="Westerberg I."/>
            <person name="Brannstrom I.O."/>
            <person name="Guillou S."/>
            <person name="Cros-Aarteil S."/>
            <person name="Calhoun S."/>
            <person name="Haridas S."/>
            <person name="Kuo A."/>
            <person name="Mondo S."/>
            <person name="Pangilinan J."/>
            <person name="Riley R."/>
            <person name="LaButti K."/>
            <person name="Andreopoulos B."/>
            <person name="Lipzen A."/>
            <person name="Chen C."/>
            <person name="Yan M."/>
            <person name="Daum C."/>
            <person name="Ng V."/>
            <person name="Clum A."/>
            <person name="Steindorff A."/>
            <person name="Ohm R.A."/>
            <person name="Martin F."/>
            <person name="Silar P."/>
            <person name="Natvig D.O."/>
            <person name="Lalanne C."/>
            <person name="Gautier V."/>
            <person name="Ament-Velasquez S.L."/>
            <person name="Kruys A."/>
            <person name="Hutchinson M.I."/>
            <person name="Powell A.J."/>
            <person name="Barry K."/>
            <person name="Miller A.N."/>
            <person name="Grigoriev I.V."/>
            <person name="Debuchy R."/>
            <person name="Gladieux P."/>
            <person name="Hiltunen Thoren M."/>
            <person name="Johannesson H."/>
        </authorList>
    </citation>
    <scope>NUCLEOTIDE SEQUENCE</scope>
    <source>
        <strain evidence="1">PSN309</strain>
    </source>
</reference>
<keyword evidence="2" id="KW-1185">Reference proteome</keyword>
<dbReference type="InterPro" id="IPR039470">
    <property type="entry name" value="Nuc_deoxyri_tr2"/>
</dbReference>
<dbReference type="Proteomes" id="UP001302126">
    <property type="component" value="Unassembled WGS sequence"/>
</dbReference>
<evidence type="ECO:0000313" key="1">
    <source>
        <dbReference type="EMBL" id="KAK4185832.1"/>
    </source>
</evidence>
<dbReference type="Gene3D" id="3.40.50.450">
    <property type="match status" value="1"/>
</dbReference>
<protein>
    <recommendedName>
        <fullName evidence="3">Nucleoside 2-deoxyribosyltransferase</fullName>
    </recommendedName>
</protein>
<evidence type="ECO:0000313" key="2">
    <source>
        <dbReference type="Proteomes" id="UP001302126"/>
    </source>
</evidence>
<evidence type="ECO:0008006" key="3">
    <source>
        <dbReference type="Google" id="ProtNLM"/>
    </source>
</evidence>
<dbReference type="AlphaFoldDB" id="A0AAN6WT49"/>
<sequence>MRRLPISPRSPSTSLSRILLQSTRRKMENKLQNKAQVVRPESSSTITLTGKISIFLAGTTTPGDGPDWRETLTKAIDHHPVTVFNPFNKKWDASWKEDIEFPPFRQQVDWELDKQELADIIVIYFGPQTETPISLLEFGLFARSNKVIVCCDKLYRKRGNVEIVAKRLGVEFWDTEEELAAAVNAKLESLLVEQGGQNA</sequence>
<gene>
    <name evidence="1" type="ORF">QBC35DRAFT_502772</name>
</gene>
<proteinExistence type="predicted"/>
<dbReference type="EMBL" id="MU864438">
    <property type="protein sequence ID" value="KAK4185832.1"/>
    <property type="molecule type" value="Genomic_DNA"/>
</dbReference>